<keyword evidence="2" id="KW-1185">Reference proteome</keyword>
<dbReference type="PANTHER" id="PTHR37463:SF1">
    <property type="entry name" value="DUF2256 DOMAIN-CONTAINING PROTEIN"/>
    <property type="match status" value="1"/>
</dbReference>
<comment type="caution">
    <text evidence="1">The sequence shown here is derived from an EMBL/GenBank/DDBJ whole genome shotgun (WGS) entry which is preliminary data.</text>
</comment>
<reference evidence="1" key="2">
    <citation type="journal article" date="2022" name="Syst. Appl. Microbiol.">
        <title>Physiological and genomic characterisation of Luteimonas fraxinea sp. nov., a bacterial species associated with trees tolerant to ash dieback.</title>
        <authorList>
            <person name="Ulrich K."/>
            <person name="Becker R."/>
            <person name="Behrendt U."/>
            <person name="Kube M."/>
            <person name="Schneck V."/>
            <person name="Ulrich A."/>
        </authorList>
    </citation>
    <scope>NUCLEOTIDE SEQUENCE</scope>
    <source>
        <strain evidence="1">A1P009</strain>
    </source>
</reference>
<gene>
    <name evidence="1" type="ORF">LTT95_05985</name>
</gene>
<dbReference type="Proteomes" id="UP001430360">
    <property type="component" value="Unassembled WGS sequence"/>
</dbReference>
<dbReference type="EMBL" id="JAJQKU010000002">
    <property type="protein sequence ID" value="MCD9096489.1"/>
    <property type="molecule type" value="Genomic_DNA"/>
</dbReference>
<organism evidence="1 2">
    <name type="scientific">Luteimonas fraxinea</name>
    <dbReference type="NCBI Taxonomy" id="2901869"/>
    <lineage>
        <taxon>Bacteria</taxon>
        <taxon>Pseudomonadati</taxon>
        <taxon>Pseudomonadota</taxon>
        <taxon>Gammaproteobacteria</taxon>
        <taxon>Lysobacterales</taxon>
        <taxon>Lysobacteraceae</taxon>
        <taxon>Luteimonas</taxon>
    </lineage>
</organism>
<sequence>MPRKRDGEFAGNKSYLPSKPCAVCGRTMTWRRAWAKTWDEVRYCSERCRRNKRAAAAPDTSRDD</sequence>
<accession>A0ABS8UB92</accession>
<dbReference type="Pfam" id="PF10013">
    <property type="entry name" value="DUF2256"/>
    <property type="match status" value="1"/>
</dbReference>
<evidence type="ECO:0000313" key="1">
    <source>
        <dbReference type="EMBL" id="MCD9096489.1"/>
    </source>
</evidence>
<name>A0ABS8UB92_9GAMM</name>
<dbReference type="PANTHER" id="PTHR37463">
    <property type="entry name" value="GSL3115 PROTEIN"/>
    <property type="match status" value="1"/>
</dbReference>
<protein>
    <submittedName>
        <fullName evidence="1">DUF2256 domain-containing protein</fullName>
    </submittedName>
</protein>
<reference evidence="1" key="1">
    <citation type="submission" date="2021-12" db="EMBL/GenBank/DDBJ databases">
        <authorList>
            <person name="Ulrich A."/>
        </authorList>
    </citation>
    <scope>NUCLEOTIDE SEQUENCE</scope>
    <source>
        <strain evidence="1">A1P009</strain>
    </source>
</reference>
<evidence type="ECO:0000313" key="2">
    <source>
        <dbReference type="Proteomes" id="UP001430360"/>
    </source>
</evidence>
<dbReference type="RefSeq" id="WP_232135167.1">
    <property type="nucleotide sequence ID" value="NZ_CP089507.1"/>
</dbReference>
<proteinExistence type="predicted"/>
<dbReference type="InterPro" id="IPR017136">
    <property type="entry name" value="UCP037205"/>
</dbReference>